<dbReference type="Gene3D" id="1.10.10.10">
    <property type="entry name" value="Winged helix-like DNA-binding domain superfamily/Winged helix DNA-binding domain"/>
    <property type="match status" value="1"/>
</dbReference>
<dbReference type="OrthoDB" id="382425at2157"/>
<dbReference type="GeneID" id="74947772"/>
<dbReference type="Proteomes" id="UP000027093">
    <property type="component" value="Chromosome"/>
</dbReference>
<proteinExistence type="predicted"/>
<dbReference type="AlphaFoldDB" id="A0A060HTM6"/>
<dbReference type="SUPFAM" id="SSF46785">
    <property type="entry name" value="Winged helix' DNA-binding domain"/>
    <property type="match status" value="1"/>
</dbReference>
<accession>A0A060HTM6</accession>
<evidence type="ECO:0000313" key="2">
    <source>
        <dbReference type="Proteomes" id="UP000027093"/>
    </source>
</evidence>
<gene>
    <name evidence="1" type="ORF">NVIE_025360</name>
</gene>
<dbReference type="RefSeq" id="WP_075055485.1">
    <property type="nucleotide sequence ID" value="NZ_CP007536.1"/>
</dbReference>
<name>A0A060HTM6_9ARCH</name>
<organism evidence="1 2">
    <name type="scientific">Nitrososphaera viennensis EN76</name>
    <dbReference type="NCBI Taxonomy" id="926571"/>
    <lineage>
        <taxon>Archaea</taxon>
        <taxon>Nitrososphaerota</taxon>
        <taxon>Nitrososphaeria</taxon>
        <taxon>Nitrososphaerales</taxon>
        <taxon>Nitrososphaeraceae</taxon>
        <taxon>Nitrososphaera</taxon>
    </lineage>
</organism>
<dbReference type="EMBL" id="CP007536">
    <property type="protein sequence ID" value="AIC16806.1"/>
    <property type="molecule type" value="Genomic_DNA"/>
</dbReference>
<sequence length="90" mass="10799">MSYMEFLSLLSRTFGYTHNIKILDCMLNFPASEFTKRELRQALDMNSETFNKYFELLEEEKIVEVCRTVRKTKLYRVNRDSPLVKAIMDF</sequence>
<dbReference type="KEGG" id="nvn:NVIE_025360"/>
<reference evidence="1 2" key="1">
    <citation type="journal article" date="2014" name="Int. J. Syst. Evol. Microbiol.">
        <title>Nitrososphaera viennensis gen. nov., sp. nov., an aerobic and mesophilic, ammonia-oxidizing archaeon from soil and a member of the archaeal phylum Thaumarchaeota.</title>
        <authorList>
            <person name="Stieglmeier M."/>
            <person name="Klingl A."/>
            <person name="Alves R.J."/>
            <person name="Rittmann S.K."/>
            <person name="Melcher M."/>
            <person name="Leisch N."/>
            <person name="Schleper C."/>
        </authorList>
    </citation>
    <scope>NUCLEOTIDE SEQUENCE [LARGE SCALE GENOMIC DNA]</scope>
    <source>
        <strain evidence="1">EN76</strain>
    </source>
</reference>
<dbReference type="InterPro" id="IPR036388">
    <property type="entry name" value="WH-like_DNA-bd_sf"/>
</dbReference>
<evidence type="ECO:0008006" key="3">
    <source>
        <dbReference type="Google" id="ProtNLM"/>
    </source>
</evidence>
<protein>
    <recommendedName>
        <fullName evidence="3">ArnR1-like winged helix-turn-helix domain-containing protein</fullName>
    </recommendedName>
</protein>
<dbReference type="HOGENOM" id="CLU_2433976_0_0_2"/>
<dbReference type="InterPro" id="IPR036390">
    <property type="entry name" value="WH_DNA-bd_sf"/>
</dbReference>
<keyword evidence="2" id="KW-1185">Reference proteome</keyword>
<evidence type="ECO:0000313" key="1">
    <source>
        <dbReference type="EMBL" id="AIC16806.1"/>
    </source>
</evidence>
<dbReference type="STRING" id="926571.NVIE_025360"/>